<dbReference type="RefSeq" id="WP_354008357.1">
    <property type="nucleotide sequence ID" value="NZ_JBEWTA010000001.1"/>
</dbReference>
<organism evidence="3 4">
    <name type="scientific">Endozoicomonas lisbonensis</name>
    <dbReference type="NCBI Taxonomy" id="3120522"/>
    <lineage>
        <taxon>Bacteria</taxon>
        <taxon>Pseudomonadati</taxon>
        <taxon>Pseudomonadota</taxon>
        <taxon>Gammaproteobacteria</taxon>
        <taxon>Oceanospirillales</taxon>
        <taxon>Endozoicomonadaceae</taxon>
        <taxon>Endozoicomonas</taxon>
    </lineage>
</organism>
<sequence>MYSTQLFNHSTNDSFWVDQSDKKPQADKTRGSGSLNGVEVTRENGQKYLSRTAVDQAKPPKTSIMSRIARPFKVAGSYIKSTIKTSVRNAANLSEKVGKYVGAGIVLGALCPITAPLTFASVFLQDSQSARLLGSIASPGESLGGGTGRIVGGIAGAAVGLALTPIAGMIGLVRGAVSLIPASHSARA</sequence>
<evidence type="ECO:0000256" key="2">
    <source>
        <dbReference type="SAM" id="Phobius"/>
    </source>
</evidence>
<dbReference type="EMBL" id="JBEWTB010000002">
    <property type="protein sequence ID" value="MET4758257.1"/>
    <property type="molecule type" value="Genomic_DNA"/>
</dbReference>
<evidence type="ECO:0000313" key="3">
    <source>
        <dbReference type="EMBL" id="MET4758257.1"/>
    </source>
</evidence>
<keyword evidence="2" id="KW-0812">Transmembrane</keyword>
<keyword evidence="2" id="KW-0472">Membrane</keyword>
<feature type="compositionally biased region" description="Basic and acidic residues" evidence="1">
    <location>
        <begin position="19"/>
        <end position="30"/>
    </location>
</feature>
<keyword evidence="2" id="KW-1133">Transmembrane helix</keyword>
<evidence type="ECO:0000256" key="1">
    <source>
        <dbReference type="SAM" id="MobiDB-lite"/>
    </source>
</evidence>
<protein>
    <recommendedName>
        <fullName evidence="5">DUF456 domain-containing protein</fullName>
    </recommendedName>
</protein>
<feature type="region of interest" description="Disordered" evidence="1">
    <location>
        <begin position="17"/>
        <end position="37"/>
    </location>
</feature>
<evidence type="ECO:0000313" key="4">
    <source>
        <dbReference type="Proteomes" id="UP001549366"/>
    </source>
</evidence>
<dbReference type="Proteomes" id="UP001549366">
    <property type="component" value="Unassembled WGS sequence"/>
</dbReference>
<proteinExistence type="predicted"/>
<keyword evidence="4" id="KW-1185">Reference proteome</keyword>
<name>A0ABV2SKF5_9GAMM</name>
<comment type="caution">
    <text evidence="3">The sequence shown here is derived from an EMBL/GenBank/DDBJ whole genome shotgun (WGS) entry which is preliminary data.</text>
</comment>
<accession>A0ABV2SKF5</accession>
<evidence type="ECO:0008006" key="5">
    <source>
        <dbReference type="Google" id="ProtNLM"/>
    </source>
</evidence>
<gene>
    <name evidence="3" type="ORF">V5J35_003449</name>
</gene>
<feature type="transmembrane region" description="Helical" evidence="2">
    <location>
        <begin position="150"/>
        <end position="173"/>
    </location>
</feature>
<feature type="transmembrane region" description="Helical" evidence="2">
    <location>
        <begin position="100"/>
        <end position="124"/>
    </location>
</feature>
<reference evidence="3 4" key="1">
    <citation type="submission" date="2024-06" db="EMBL/GenBank/DDBJ databases">
        <title>Genomic Encyclopedia of Type Strains, Phase V (KMG-V): Genome sequencing to study the core and pangenomes of soil and plant-associated prokaryotes.</title>
        <authorList>
            <person name="Whitman W."/>
        </authorList>
    </citation>
    <scope>NUCLEOTIDE SEQUENCE [LARGE SCALE GENOMIC DNA]</scope>
    <source>
        <strain evidence="3 4">NE40</strain>
    </source>
</reference>